<keyword evidence="6" id="KW-0496">Mitochondrion</keyword>
<feature type="repeat" description="Solcar" evidence="8">
    <location>
        <begin position="81"/>
        <end position="164"/>
    </location>
</feature>
<dbReference type="PANTHER" id="PTHR45758">
    <property type="entry name" value="MITOFERRIN-1-RELATED"/>
    <property type="match status" value="1"/>
</dbReference>
<dbReference type="AlphaFoldDB" id="B6K7M1"/>
<dbReference type="STRING" id="402676.B6K7M1"/>
<dbReference type="Gene3D" id="1.50.40.10">
    <property type="entry name" value="Mitochondrial carrier domain"/>
    <property type="match status" value="1"/>
</dbReference>
<sequence>MDSGTLTAASAGAIISRLICHPIDTITVHKQTIGHFSFKTMPLKAYYKGLPASLALVTPATCIYLSTYCYTKEKLLKKKIHGTLLYSLCGISAEVISSVMWTPLEVVKARTQIAASGSGVLRVVRDLYKTEGLRGFYRGYWMGIAIYLPTTVSWWVVYEHSKSYLMNLTHWDVSVVAPICSALGTVVATVISTPLDIVKTNFQVATTSAMKAQANSPALVQPALTIRSIASSILKKYGLRGFVRGLLTRMCYVMPSGMISMSIFESLKPDIQLV</sequence>
<evidence type="ECO:0000256" key="6">
    <source>
        <dbReference type="ARBA" id="ARBA00023128"/>
    </source>
</evidence>
<feature type="transmembrane region" description="Helical" evidence="10">
    <location>
        <begin position="139"/>
        <end position="158"/>
    </location>
</feature>
<dbReference type="PANTHER" id="PTHR45758:SF3">
    <property type="entry name" value="MITOCHONDRIAL SUBSTRATE CARRIER FAMILY PROTEIN E"/>
    <property type="match status" value="1"/>
</dbReference>
<proteinExistence type="inferred from homology"/>
<keyword evidence="7 8" id="KW-0472">Membrane</keyword>
<dbReference type="Pfam" id="PF00153">
    <property type="entry name" value="Mito_carr"/>
    <property type="match status" value="2"/>
</dbReference>
<evidence type="ECO:0000256" key="7">
    <source>
        <dbReference type="ARBA" id="ARBA00023136"/>
    </source>
</evidence>
<dbReference type="OMA" id="VWVPIDV"/>
<comment type="subcellular location">
    <subcellularLocation>
        <location evidence="1">Mitochondrion membrane</location>
        <topology evidence="1">Multi-pass membrane protein</topology>
    </subcellularLocation>
</comment>
<dbReference type="VEuPathDB" id="FungiDB:SJAG_04737"/>
<dbReference type="Proteomes" id="UP000001744">
    <property type="component" value="Unassembled WGS sequence"/>
</dbReference>
<dbReference type="JaponicusDB" id="SJAG_04737">
    <property type="gene designation" value="mrs4"/>
</dbReference>
<comment type="similarity">
    <text evidence="2 9">Belongs to the mitochondrial carrier (TC 2.A.29) family.</text>
</comment>
<dbReference type="eggNOG" id="KOG0760">
    <property type="taxonomic scope" value="Eukaryota"/>
</dbReference>
<evidence type="ECO:0000256" key="3">
    <source>
        <dbReference type="ARBA" id="ARBA00022448"/>
    </source>
</evidence>
<feature type="transmembrane region" description="Helical" evidence="10">
    <location>
        <begin position="50"/>
        <end position="71"/>
    </location>
</feature>
<keyword evidence="13" id="KW-1185">Reference proteome</keyword>
<dbReference type="InterPro" id="IPR018108">
    <property type="entry name" value="MCP_transmembrane"/>
</dbReference>
<reference evidence="11 13" key="1">
    <citation type="journal article" date="2011" name="Science">
        <title>Comparative functional genomics of the fission yeasts.</title>
        <authorList>
            <person name="Rhind N."/>
            <person name="Chen Z."/>
            <person name="Yassour M."/>
            <person name="Thompson D.A."/>
            <person name="Haas B.J."/>
            <person name="Habib N."/>
            <person name="Wapinski I."/>
            <person name="Roy S."/>
            <person name="Lin M.F."/>
            <person name="Heiman D.I."/>
            <person name="Young S.K."/>
            <person name="Furuya K."/>
            <person name="Guo Y."/>
            <person name="Pidoux A."/>
            <person name="Chen H.M."/>
            <person name="Robbertse B."/>
            <person name="Goldberg J.M."/>
            <person name="Aoki K."/>
            <person name="Bayne E.H."/>
            <person name="Berlin A.M."/>
            <person name="Desjardins C.A."/>
            <person name="Dobbs E."/>
            <person name="Dukaj L."/>
            <person name="Fan L."/>
            <person name="FitzGerald M.G."/>
            <person name="French C."/>
            <person name="Gujja S."/>
            <person name="Hansen K."/>
            <person name="Keifenheim D."/>
            <person name="Levin J.Z."/>
            <person name="Mosher R.A."/>
            <person name="Mueller C.A."/>
            <person name="Pfiffner J."/>
            <person name="Priest M."/>
            <person name="Russ C."/>
            <person name="Smialowska A."/>
            <person name="Swoboda P."/>
            <person name="Sykes S.M."/>
            <person name="Vaughn M."/>
            <person name="Vengrova S."/>
            <person name="Yoder R."/>
            <person name="Zeng Q."/>
            <person name="Allshire R."/>
            <person name="Baulcombe D."/>
            <person name="Birren B.W."/>
            <person name="Brown W."/>
            <person name="Ekwall K."/>
            <person name="Kellis M."/>
            <person name="Leatherwood J."/>
            <person name="Levin H."/>
            <person name="Margalit H."/>
            <person name="Martienssen R."/>
            <person name="Nieduszynski C.A."/>
            <person name="Spatafora J.W."/>
            <person name="Friedman N."/>
            <person name="Dalgaard J.Z."/>
            <person name="Baumann P."/>
            <person name="Niki H."/>
            <person name="Regev A."/>
            <person name="Nusbaum C."/>
        </authorList>
    </citation>
    <scope>NUCLEOTIDE SEQUENCE [LARGE SCALE GENOMIC DNA]</scope>
    <source>
        <strain evidence="13">yFS275 / FY16936</strain>
    </source>
</reference>
<dbReference type="PROSITE" id="PS50920">
    <property type="entry name" value="SOLCAR"/>
    <property type="match status" value="2"/>
</dbReference>
<organism evidence="11 13">
    <name type="scientific">Schizosaccharomyces japonicus (strain yFS275 / FY16936)</name>
    <name type="common">Fission yeast</name>
    <dbReference type="NCBI Taxonomy" id="402676"/>
    <lineage>
        <taxon>Eukaryota</taxon>
        <taxon>Fungi</taxon>
        <taxon>Dikarya</taxon>
        <taxon>Ascomycota</taxon>
        <taxon>Taphrinomycotina</taxon>
        <taxon>Schizosaccharomycetes</taxon>
        <taxon>Schizosaccharomycetales</taxon>
        <taxon>Schizosaccharomycetaceae</taxon>
        <taxon>Schizosaccharomyces</taxon>
    </lineage>
</organism>
<evidence type="ECO:0000313" key="11">
    <source>
        <dbReference type="EMBL" id="EEB09525.1"/>
    </source>
</evidence>
<evidence type="ECO:0000256" key="4">
    <source>
        <dbReference type="ARBA" id="ARBA00022692"/>
    </source>
</evidence>
<dbReference type="InterPro" id="IPR023395">
    <property type="entry name" value="MCP_dom_sf"/>
</dbReference>
<keyword evidence="5 10" id="KW-1133">Transmembrane helix</keyword>
<dbReference type="RefSeq" id="XP_002175818.1">
    <property type="nucleotide sequence ID" value="XM_002175782.1"/>
</dbReference>
<evidence type="ECO:0000256" key="1">
    <source>
        <dbReference type="ARBA" id="ARBA00004225"/>
    </source>
</evidence>
<dbReference type="EMBL" id="KE651168">
    <property type="protein sequence ID" value="EEB09525.1"/>
    <property type="molecule type" value="Genomic_DNA"/>
</dbReference>
<evidence type="ECO:0000256" key="2">
    <source>
        <dbReference type="ARBA" id="ARBA00006375"/>
    </source>
</evidence>
<dbReference type="HOGENOM" id="CLU_015166_3_5_1"/>
<evidence type="ECO:0000313" key="13">
    <source>
        <dbReference type="Proteomes" id="UP000001744"/>
    </source>
</evidence>
<evidence type="ECO:0000256" key="5">
    <source>
        <dbReference type="ARBA" id="ARBA00022989"/>
    </source>
</evidence>
<accession>B6K7M1</accession>
<dbReference type="OrthoDB" id="428293at2759"/>
<evidence type="ECO:0000313" key="12">
    <source>
        <dbReference type="JaponicusDB" id="SJAG_04737"/>
    </source>
</evidence>
<dbReference type="GeneID" id="7051524"/>
<dbReference type="SUPFAM" id="SSF103506">
    <property type="entry name" value="Mitochondrial carrier"/>
    <property type="match status" value="1"/>
</dbReference>
<name>B6K7M1_SCHJY</name>
<keyword evidence="4 8" id="KW-0812">Transmembrane</keyword>
<protein>
    <submittedName>
        <fullName evidence="11">Iron ion transporter</fullName>
    </submittedName>
</protein>
<dbReference type="GO" id="GO:0031966">
    <property type="term" value="C:mitochondrial membrane"/>
    <property type="evidence" value="ECO:0007669"/>
    <property type="project" value="UniProtKB-SubCell"/>
</dbReference>
<feature type="repeat" description="Solcar" evidence="8">
    <location>
        <begin position="172"/>
        <end position="270"/>
    </location>
</feature>
<dbReference type="GO" id="GO:0005381">
    <property type="term" value="F:iron ion transmembrane transporter activity"/>
    <property type="evidence" value="ECO:0007669"/>
    <property type="project" value="UniProtKB-ARBA"/>
</dbReference>
<gene>
    <name evidence="12" type="primary">mrs4</name>
    <name evidence="11" type="ORF">SJAG_04737</name>
</gene>
<evidence type="ECO:0000256" key="10">
    <source>
        <dbReference type="SAM" id="Phobius"/>
    </source>
</evidence>
<keyword evidence="3 9" id="KW-0813">Transport</keyword>
<evidence type="ECO:0000256" key="9">
    <source>
        <dbReference type="RuleBase" id="RU000488"/>
    </source>
</evidence>
<evidence type="ECO:0000256" key="8">
    <source>
        <dbReference type="PROSITE-ProRule" id="PRU00282"/>
    </source>
</evidence>